<accession>A0A2U2BDH5</accession>
<keyword evidence="1" id="KW-0812">Transmembrane</keyword>
<dbReference type="Pfam" id="PF25231">
    <property type="entry name" value="DUF7847"/>
    <property type="match status" value="1"/>
</dbReference>
<feature type="domain" description="DUF7847" evidence="2">
    <location>
        <begin position="133"/>
        <end position="267"/>
    </location>
</feature>
<keyword evidence="1" id="KW-1133">Transmembrane helix</keyword>
<evidence type="ECO:0000313" key="3">
    <source>
        <dbReference type="EMBL" id="PWE01110.1"/>
    </source>
</evidence>
<feature type="transmembrane region" description="Helical" evidence="1">
    <location>
        <begin position="123"/>
        <end position="141"/>
    </location>
</feature>
<dbReference type="OrthoDB" id="1049480at2"/>
<feature type="transmembrane region" description="Helical" evidence="1">
    <location>
        <begin position="147"/>
        <end position="168"/>
    </location>
</feature>
<sequence>MNNRPEIELKRERDFSDVFNASFAFLSQEIKRLTRVVAMYAGVPVIIAIIMSAYYTQDTFSTMFQVMSGTNVSTIPDPMLIFLTIVISFLATIFLAGLIPAYMGEYEEKGKNGFGAEDVWKRFARHFGAIIGFSILGSIIVTVGFFLLIIPGIYLSVPMAFLLFVKVIEDKNLGDTFSRCFQLVRNNWWITFGIIILAYIIISIVSWLFSVPALIVGGIQGFLVGSGEQEAFQTDSLAFILTTVISGLGQYILYPVLYIIIAFQYYSLREQKDRDTLMGKVSAINEEE</sequence>
<gene>
    <name evidence="3" type="ORF">DDZ16_01075</name>
</gene>
<feature type="transmembrane region" description="Helical" evidence="1">
    <location>
        <begin position="36"/>
        <end position="55"/>
    </location>
</feature>
<dbReference type="InterPro" id="IPR057169">
    <property type="entry name" value="DUF7847"/>
</dbReference>
<organism evidence="3 4">
    <name type="scientific">Marinilabilia rubra</name>
    <dbReference type="NCBI Taxonomy" id="2162893"/>
    <lineage>
        <taxon>Bacteria</taxon>
        <taxon>Pseudomonadati</taxon>
        <taxon>Bacteroidota</taxon>
        <taxon>Bacteroidia</taxon>
        <taxon>Marinilabiliales</taxon>
        <taxon>Marinilabiliaceae</taxon>
        <taxon>Marinilabilia</taxon>
    </lineage>
</organism>
<protein>
    <recommendedName>
        <fullName evidence="2">DUF7847 domain-containing protein</fullName>
    </recommendedName>
</protein>
<proteinExistence type="predicted"/>
<evidence type="ECO:0000256" key="1">
    <source>
        <dbReference type="SAM" id="Phobius"/>
    </source>
</evidence>
<keyword evidence="4" id="KW-1185">Reference proteome</keyword>
<dbReference type="RefSeq" id="WP_109262565.1">
    <property type="nucleotide sequence ID" value="NZ_QEWP01000001.1"/>
</dbReference>
<dbReference type="AlphaFoldDB" id="A0A2U2BDH5"/>
<evidence type="ECO:0000313" key="4">
    <source>
        <dbReference type="Proteomes" id="UP000244956"/>
    </source>
</evidence>
<dbReference type="Proteomes" id="UP000244956">
    <property type="component" value="Unassembled WGS sequence"/>
</dbReference>
<name>A0A2U2BDH5_9BACT</name>
<dbReference type="EMBL" id="QEWP01000001">
    <property type="protein sequence ID" value="PWE01110.1"/>
    <property type="molecule type" value="Genomic_DNA"/>
</dbReference>
<feature type="transmembrane region" description="Helical" evidence="1">
    <location>
        <begin position="188"/>
        <end position="209"/>
    </location>
</feature>
<reference evidence="3 4" key="1">
    <citation type="submission" date="2018-05" db="EMBL/GenBank/DDBJ databases">
        <title>Marinilabilia rubrum sp. nov., isolated from saltern sediment.</title>
        <authorList>
            <person name="Zhang R."/>
        </authorList>
    </citation>
    <scope>NUCLEOTIDE SEQUENCE [LARGE SCALE GENOMIC DNA]</scope>
    <source>
        <strain evidence="3 4">WTE16</strain>
    </source>
</reference>
<keyword evidence="1" id="KW-0472">Membrane</keyword>
<comment type="caution">
    <text evidence="3">The sequence shown here is derived from an EMBL/GenBank/DDBJ whole genome shotgun (WGS) entry which is preliminary data.</text>
</comment>
<evidence type="ECO:0000259" key="2">
    <source>
        <dbReference type="Pfam" id="PF25231"/>
    </source>
</evidence>
<feature type="transmembrane region" description="Helical" evidence="1">
    <location>
        <begin position="79"/>
        <end position="102"/>
    </location>
</feature>